<accession>A0A0D0C2V1</accession>
<dbReference type="OrthoDB" id="3187773at2759"/>
<organism evidence="1 2">
    <name type="scientific">Paxillus rubicundulus Ve08.2h10</name>
    <dbReference type="NCBI Taxonomy" id="930991"/>
    <lineage>
        <taxon>Eukaryota</taxon>
        <taxon>Fungi</taxon>
        <taxon>Dikarya</taxon>
        <taxon>Basidiomycota</taxon>
        <taxon>Agaricomycotina</taxon>
        <taxon>Agaricomycetes</taxon>
        <taxon>Agaricomycetidae</taxon>
        <taxon>Boletales</taxon>
        <taxon>Paxilineae</taxon>
        <taxon>Paxillaceae</taxon>
        <taxon>Paxillus</taxon>
    </lineage>
</organism>
<dbReference type="EMBL" id="KN826988">
    <property type="protein sequence ID" value="KIK77437.1"/>
    <property type="molecule type" value="Genomic_DNA"/>
</dbReference>
<dbReference type="HOGENOM" id="CLU_006344_16_2_1"/>
<protein>
    <submittedName>
        <fullName evidence="1">Uncharacterized protein</fullName>
    </submittedName>
</protein>
<gene>
    <name evidence="1" type="ORF">PAXRUDRAFT_166842</name>
</gene>
<dbReference type="InParanoid" id="A0A0D0C2V1"/>
<dbReference type="AlphaFoldDB" id="A0A0D0C2V1"/>
<sequence>EDPDPNTRMWIVQPGFNAFRQPNISILHIDMIYRAAHLIPVYSTHFIPTKIQPHQSYDIFHAFYVNKFADHHTFEITS</sequence>
<evidence type="ECO:0000313" key="2">
    <source>
        <dbReference type="Proteomes" id="UP000054538"/>
    </source>
</evidence>
<reference evidence="2" key="2">
    <citation type="submission" date="2015-01" db="EMBL/GenBank/DDBJ databases">
        <title>Evolutionary Origins and Diversification of the Mycorrhizal Mutualists.</title>
        <authorList>
            <consortium name="DOE Joint Genome Institute"/>
            <consortium name="Mycorrhizal Genomics Consortium"/>
            <person name="Kohler A."/>
            <person name="Kuo A."/>
            <person name="Nagy L.G."/>
            <person name="Floudas D."/>
            <person name="Copeland A."/>
            <person name="Barry K.W."/>
            <person name="Cichocki N."/>
            <person name="Veneault-Fourrey C."/>
            <person name="LaButti K."/>
            <person name="Lindquist E.A."/>
            <person name="Lipzen A."/>
            <person name="Lundell T."/>
            <person name="Morin E."/>
            <person name="Murat C."/>
            <person name="Riley R."/>
            <person name="Ohm R."/>
            <person name="Sun H."/>
            <person name="Tunlid A."/>
            <person name="Henrissat B."/>
            <person name="Grigoriev I.V."/>
            <person name="Hibbett D.S."/>
            <person name="Martin F."/>
        </authorList>
    </citation>
    <scope>NUCLEOTIDE SEQUENCE [LARGE SCALE GENOMIC DNA]</scope>
    <source>
        <strain evidence="2">Ve08.2h10</strain>
    </source>
</reference>
<feature type="non-terminal residue" evidence="1">
    <location>
        <position position="1"/>
    </location>
</feature>
<keyword evidence="2" id="KW-1185">Reference proteome</keyword>
<name>A0A0D0C2V1_9AGAM</name>
<proteinExistence type="predicted"/>
<evidence type="ECO:0000313" key="1">
    <source>
        <dbReference type="EMBL" id="KIK77437.1"/>
    </source>
</evidence>
<dbReference type="Proteomes" id="UP000054538">
    <property type="component" value="Unassembled WGS sequence"/>
</dbReference>
<dbReference type="STRING" id="930991.A0A0D0C2V1"/>
<reference evidence="1 2" key="1">
    <citation type="submission" date="2014-04" db="EMBL/GenBank/DDBJ databases">
        <authorList>
            <consortium name="DOE Joint Genome Institute"/>
            <person name="Kuo A."/>
            <person name="Kohler A."/>
            <person name="Jargeat P."/>
            <person name="Nagy L.G."/>
            <person name="Floudas D."/>
            <person name="Copeland A."/>
            <person name="Barry K.W."/>
            <person name="Cichocki N."/>
            <person name="Veneault-Fourrey C."/>
            <person name="LaButti K."/>
            <person name="Lindquist E.A."/>
            <person name="Lipzen A."/>
            <person name="Lundell T."/>
            <person name="Morin E."/>
            <person name="Murat C."/>
            <person name="Sun H."/>
            <person name="Tunlid A."/>
            <person name="Henrissat B."/>
            <person name="Grigoriev I.V."/>
            <person name="Hibbett D.S."/>
            <person name="Martin F."/>
            <person name="Nordberg H.P."/>
            <person name="Cantor M.N."/>
            <person name="Hua S.X."/>
        </authorList>
    </citation>
    <scope>NUCLEOTIDE SEQUENCE [LARGE SCALE GENOMIC DNA]</scope>
    <source>
        <strain evidence="1 2">Ve08.2h10</strain>
    </source>
</reference>